<feature type="domain" description="MJ1316 RNA cyclic group end recognition" evidence="1">
    <location>
        <begin position="168"/>
        <end position="234"/>
    </location>
</feature>
<dbReference type="EMBL" id="KL596919">
    <property type="protein sequence ID" value="KER22105.1"/>
    <property type="molecule type" value="Genomic_DNA"/>
</dbReference>
<dbReference type="InterPro" id="IPR040459">
    <property type="entry name" value="MJ1316"/>
</dbReference>
<proteinExistence type="predicted"/>
<evidence type="ECO:0000259" key="1">
    <source>
        <dbReference type="Pfam" id="PF04457"/>
    </source>
</evidence>
<dbReference type="Pfam" id="PF04457">
    <property type="entry name" value="MJ1316"/>
    <property type="match status" value="1"/>
</dbReference>
<evidence type="ECO:0000313" key="4">
    <source>
        <dbReference type="Proteomes" id="UP000054324"/>
    </source>
</evidence>
<dbReference type="Pfam" id="PF10469">
    <property type="entry name" value="AKAP7_NLS"/>
    <property type="match status" value="2"/>
</dbReference>
<dbReference type="STRING" id="6198.A0A074ZFU0"/>
<dbReference type="GeneID" id="20323891"/>
<dbReference type="Proteomes" id="UP000054324">
    <property type="component" value="Unassembled WGS sequence"/>
</dbReference>
<organism evidence="3 4">
    <name type="scientific">Opisthorchis viverrini</name>
    <name type="common">Southeast Asian liver fluke</name>
    <dbReference type="NCBI Taxonomy" id="6198"/>
    <lineage>
        <taxon>Eukaryota</taxon>
        <taxon>Metazoa</taxon>
        <taxon>Spiralia</taxon>
        <taxon>Lophotrochozoa</taxon>
        <taxon>Platyhelminthes</taxon>
        <taxon>Trematoda</taxon>
        <taxon>Digenea</taxon>
        <taxon>Opisthorchiida</taxon>
        <taxon>Opisthorchiata</taxon>
        <taxon>Opisthorchiidae</taxon>
        <taxon>Opisthorchis</taxon>
    </lineage>
</organism>
<dbReference type="GO" id="GO:0005829">
    <property type="term" value="C:cytosol"/>
    <property type="evidence" value="ECO:0007669"/>
    <property type="project" value="TreeGrafter"/>
</dbReference>
<evidence type="ECO:0008006" key="5">
    <source>
        <dbReference type="Google" id="ProtNLM"/>
    </source>
</evidence>
<dbReference type="PANTHER" id="PTHR15934:SF2">
    <property type="entry name" value="A-KINASE ANCHOR PROTEIN 7-LIKE PHOSPHOESTERASE DOMAIN-CONTAINING PROTEIN"/>
    <property type="match status" value="1"/>
</dbReference>
<dbReference type="AlphaFoldDB" id="A0A074ZFU0"/>
<dbReference type="Gene3D" id="3.90.1140.10">
    <property type="entry name" value="Cyclic phosphodiesterase"/>
    <property type="match status" value="2"/>
</dbReference>
<dbReference type="InterPro" id="IPR052641">
    <property type="entry name" value="AKAP7_isoform_gamma"/>
</dbReference>
<dbReference type="KEGG" id="ovi:T265_09723"/>
<keyword evidence="4" id="KW-1185">Reference proteome</keyword>
<feature type="domain" description="A-kinase anchor protein 7-like phosphoesterase" evidence="2">
    <location>
        <begin position="302"/>
        <end position="452"/>
    </location>
</feature>
<name>A0A074ZFU0_OPIVI</name>
<dbReference type="RefSeq" id="XP_009174150.1">
    <property type="nucleotide sequence ID" value="XM_009175886.1"/>
</dbReference>
<sequence>MKVADFEIQTAVGRSEATSPGKRAVCIRQDRSHLSGSTWVFSPRFLASDHALARSRFSLCFPGRCKVRTNRLATERLADPDVKRIYQNRLLKSLPNAPPSDGNAYWDEIATSLRSSKNFSCGTAPSGTRKHWTSGRTVALFKSRRNVPAGPEHNPVRRIINSMALKLVRSLLSNSRLHKDRFIVVYRDNFAGLLEEPLNAFSWNFDGDFGWCPIVVPGWQIEKLKYNSRVVWSKTLERQFDEVYRLCLETEQEIKHICSPISFSEASQEEEDARVVLKPFVMTTHVTPGDLSDVFWNKPNIYNFFLCQRVCSPEFNDKAELIQKRMCDLEQQFAKCLYTSAMFHLTLCTLSLTDLPAVEDCFSTLKDICEQHQSLLPTDPLHLHGVDAFSRRVLYASFRPNKELTAFVHQLQLSLRSEGFQVNGDEPFVPHVTLLKKNSHDSPYRLKDQAFFAYPTQNVSSLLPPDAPNIQFCGPKSAICNFVLLVFSRFSNNMQRVMQMLIGLLEEPRINAWRLLVGYLVDDYVSNEDELDLFLWKLEDLNWKYDALNKYRVLYVKYGTWIVWDCNTNYPLGEVVRQCLQAERCLYLLGSAGSSLEDQYKPQNSEEQTEILKTFPTLSNSVSTWPDLKDVFWYKPGEPNFILCQRIFSSAFNRTFEEVARELCFRQPRLGQYFYSPAKLHMTLCVFSIKTLDEAKDCFDAIDQIIEETINLIPKEPLRLCGLGLFAGRMLYVPVERNRMLQEFVSVLTESLDGAGFTTNVQPHFDLHVTLMKFPSDIQEEFTIPHEWLTEFEEADFGELTLTEFEFCLRSPGPHGFYPPLGRIALTFDNFQPDEL</sequence>
<dbReference type="SUPFAM" id="SSF55144">
    <property type="entry name" value="LigT-like"/>
    <property type="match status" value="2"/>
</dbReference>
<reference evidence="3 4" key="1">
    <citation type="submission" date="2013-11" db="EMBL/GenBank/DDBJ databases">
        <title>Opisthorchis viverrini - life in the bile duct.</title>
        <authorList>
            <person name="Young N.D."/>
            <person name="Nagarajan N."/>
            <person name="Lin S.J."/>
            <person name="Korhonen P.K."/>
            <person name="Jex A.R."/>
            <person name="Hall R.S."/>
            <person name="Safavi-Hemami H."/>
            <person name="Kaewkong W."/>
            <person name="Bertrand D."/>
            <person name="Gao S."/>
            <person name="Seet Q."/>
            <person name="Wongkham S."/>
            <person name="Teh B.T."/>
            <person name="Wongkham C."/>
            <person name="Intapan P.M."/>
            <person name="Maleewong W."/>
            <person name="Yang X."/>
            <person name="Hu M."/>
            <person name="Wang Z."/>
            <person name="Hofmann A."/>
            <person name="Sternberg P.W."/>
            <person name="Tan P."/>
            <person name="Wang J."/>
            <person name="Gasser R.B."/>
        </authorList>
    </citation>
    <scope>NUCLEOTIDE SEQUENCE [LARGE SCALE GENOMIC DNA]</scope>
</reference>
<gene>
    <name evidence="3" type="ORF">T265_09723</name>
</gene>
<accession>A0A074ZFU0</accession>
<dbReference type="GO" id="GO:0010738">
    <property type="term" value="P:regulation of protein kinase A signaling"/>
    <property type="evidence" value="ECO:0007669"/>
    <property type="project" value="TreeGrafter"/>
</dbReference>
<dbReference type="InterPro" id="IPR009097">
    <property type="entry name" value="Cyclic_Pdiesterase"/>
</dbReference>
<evidence type="ECO:0000313" key="3">
    <source>
        <dbReference type="EMBL" id="KER22105.1"/>
    </source>
</evidence>
<dbReference type="OrthoDB" id="6256839at2759"/>
<dbReference type="GO" id="GO:0034237">
    <property type="term" value="F:protein kinase A regulatory subunit binding"/>
    <property type="evidence" value="ECO:0007669"/>
    <property type="project" value="TreeGrafter"/>
</dbReference>
<protein>
    <recommendedName>
        <fullName evidence="5">Protein kinase A anchor protein nuclear localisation signal domain-containing protein</fullName>
    </recommendedName>
</protein>
<dbReference type="InterPro" id="IPR019510">
    <property type="entry name" value="AKAP7-like_phosphoesterase"/>
</dbReference>
<feature type="domain" description="A-kinase anchor protein 7-like phosphoesterase" evidence="2">
    <location>
        <begin position="639"/>
        <end position="826"/>
    </location>
</feature>
<dbReference type="PANTHER" id="PTHR15934">
    <property type="entry name" value="RNA 2',3'-CYCLIC PHOSPHODIESTERASE"/>
    <property type="match status" value="1"/>
</dbReference>
<evidence type="ECO:0000259" key="2">
    <source>
        <dbReference type="Pfam" id="PF10469"/>
    </source>
</evidence>
<dbReference type="CTD" id="20323891"/>